<accession>A0A367L218</accession>
<evidence type="ECO:0000313" key="5">
    <source>
        <dbReference type="EMBL" id="RCI08456.1"/>
    </source>
</evidence>
<dbReference type="SUPFAM" id="SSF51445">
    <property type="entry name" value="(Trans)glycosidases"/>
    <property type="match status" value="1"/>
</dbReference>
<dbReference type="GO" id="GO:0005975">
    <property type="term" value="P:carbohydrate metabolic process"/>
    <property type="evidence" value="ECO:0007669"/>
    <property type="project" value="InterPro"/>
</dbReference>
<dbReference type="InterPro" id="IPR011583">
    <property type="entry name" value="Chitinase_II/V-like_cat"/>
</dbReference>
<gene>
    <name evidence="5" type="ORF">L249_8797</name>
</gene>
<dbReference type="STRING" id="1330021.A0A367L218"/>
<comment type="caution">
    <text evidence="5">The sequence shown here is derived from an EMBL/GenBank/DDBJ whole genome shotgun (WGS) entry which is preliminary data.</text>
</comment>
<evidence type="ECO:0000313" key="6">
    <source>
        <dbReference type="Proteomes" id="UP000253664"/>
    </source>
</evidence>
<dbReference type="GO" id="GO:0008061">
    <property type="term" value="F:chitin binding"/>
    <property type="evidence" value="ECO:0007669"/>
    <property type="project" value="InterPro"/>
</dbReference>
<dbReference type="Pfam" id="PF00704">
    <property type="entry name" value="Glyco_hydro_18"/>
    <property type="match status" value="1"/>
</dbReference>
<dbReference type="GO" id="GO:0006032">
    <property type="term" value="P:chitin catabolic process"/>
    <property type="evidence" value="ECO:0007669"/>
    <property type="project" value="TreeGrafter"/>
</dbReference>
<reference evidence="5 6" key="1">
    <citation type="journal article" date="2015" name="BMC Genomics">
        <title>Insights from the genome of Ophiocordyceps polyrhachis-furcata to pathogenicity and host specificity in insect fungi.</title>
        <authorList>
            <person name="Wichadakul D."/>
            <person name="Kobmoo N."/>
            <person name="Ingsriswang S."/>
            <person name="Tangphatsornruang S."/>
            <person name="Chantasingh D."/>
            <person name="Luangsa-ard J.J."/>
            <person name="Eurwilaichitr L."/>
        </authorList>
    </citation>
    <scope>NUCLEOTIDE SEQUENCE [LARGE SCALE GENOMIC DNA]</scope>
    <source>
        <strain evidence="5 6">BCC 54312</strain>
    </source>
</reference>
<dbReference type="InterPro" id="IPR029070">
    <property type="entry name" value="Chitinase_insertion_sf"/>
</dbReference>
<keyword evidence="3" id="KW-0732">Signal</keyword>
<dbReference type="EMBL" id="LKCN02000019">
    <property type="protein sequence ID" value="RCI08456.1"/>
    <property type="molecule type" value="Genomic_DNA"/>
</dbReference>
<dbReference type="InterPro" id="IPR050314">
    <property type="entry name" value="Glycosyl_Hydrlase_18"/>
</dbReference>
<evidence type="ECO:0000256" key="3">
    <source>
        <dbReference type="SAM" id="SignalP"/>
    </source>
</evidence>
<dbReference type="AlphaFoldDB" id="A0A367L218"/>
<dbReference type="Proteomes" id="UP000253664">
    <property type="component" value="Unassembled WGS sequence"/>
</dbReference>
<dbReference type="PANTHER" id="PTHR11177">
    <property type="entry name" value="CHITINASE"/>
    <property type="match status" value="1"/>
</dbReference>
<dbReference type="OrthoDB" id="73875at2759"/>
<feature type="chain" id="PRO_5016909566" description="chitinase" evidence="3">
    <location>
        <begin position="19"/>
        <end position="383"/>
    </location>
</feature>
<comment type="similarity">
    <text evidence="1">Belongs to the glycosyl hydrolase 18 family. Chitinase class V subfamily.</text>
</comment>
<dbReference type="EC" id="3.2.1.14" evidence="2"/>
<feature type="domain" description="GH18" evidence="4">
    <location>
        <begin position="22"/>
        <end position="383"/>
    </location>
</feature>
<dbReference type="InterPro" id="IPR017853">
    <property type="entry name" value="GH"/>
</dbReference>
<keyword evidence="6" id="KW-1185">Reference proteome</keyword>
<evidence type="ECO:0000259" key="4">
    <source>
        <dbReference type="PROSITE" id="PS51910"/>
    </source>
</evidence>
<sequence length="383" mass="42188">MTPSSVSLLLAAAITASAATAPRYLMYFDHTSNTSSSTPRYHMANLPDKSVTAGVNYVTTAFAPSTVFNSGSSYSFPKPLSEVRAMFDKGTKLCMAIGGWGDTSGFSAASVTDQSRKTFAKNVADALKNQGYDCVDIDWEYPGGNGQDYKQVPNDRKTGEIAAYPQLMCDIKAAIGEKELSAAIPGKEGDMMAFTTENMAMLNNCTDFFNVMTYDLMNRRDTTTNHHSSVKGTTKTIETYIQRGMNPAKMNLGIPFYAKFFETKNECKQPIGCETVLLENADGSDTGKSGAFTFEVENANRAEFQRAMQNGRPDDQEGGQWYWDPETKRFWTWDEPKFIQMKLDMAAEKKLGGAFAWSLAEDALDWRHLKAMQAGIKKLGGGC</sequence>
<dbReference type="GO" id="GO:0005576">
    <property type="term" value="C:extracellular region"/>
    <property type="evidence" value="ECO:0007669"/>
    <property type="project" value="TreeGrafter"/>
</dbReference>
<feature type="signal peptide" evidence="3">
    <location>
        <begin position="1"/>
        <end position="18"/>
    </location>
</feature>
<evidence type="ECO:0000256" key="2">
    <source>
        <dbReference type="ARBA" id="ARBA00012729"/>
    </source>
</evidence>
<name>A0A367L218_9HYPO</name>
<dbReference type="InterPro" id="IPR001223">
    <property type="entry name" value="Glyco_hydro18_cat"/>
</dbReference>
<dbReference type="Gene3D" id="3.10.50.10">
    <property type="match status" value="1"/>
</dbReference>
<evidence type="ECO:0000256" key="1">
    <source>
        <dbReference type="ARBA" id="ARBA00008682"/>
    </source>
</evidence>
<dbReference type="Gene3D" id="3.20.20.80">
    <property type="entry name" value="Glycosidases"/>
    <property type="match status" value="1"/>
</dbReference>
<dbReference type="GO" id="GO:0008843">
    <property type="term" value="F:endochitinase activity"/>
    <property type="evidence" value="ECO:0007669"/>
    <property type="project" value="UniProtKB-EC"/>
</dbReference>
<organism evidence="5 6">
    <name type="scientific">Ophiocordyceps polyrhachis-furcata BCC 54312</name>
    <dbReference type="NCBI Taxonomy" id="1330021"/>
    <lineage>
        <taxon>Eukaryota</taxon>
        <taxon>Fungi</taxon>
        <taxon>Dikarya</taxon>
        <taxon>Ascomycota</taxon>
        <taxon>Pezizomycotina</taxon>
        <taxon>Sordariomycetes</taxon>
        <taxon>Hypocreomycetidae</taxon>
        <taxon>Hypocreales</taxon>
        <taxon>Ophiocordycipitaceae</taxon>
        <taxon>Ophiocordyceps</taxon>
    </lineage>
</organism>
<protein>
    <recommendedName>
        <fullName evidence="2">chitinase</fullName>
        <ecNumber evidence="2">3.2.1.14</ecNumber>
    </recommendedName>
</protein>
<dbReference type="SMART" id="SM00636">
    <property type="entry name" value="Glyco_18"/>
    <property type="match status" value="1"/>
</dbReference>
<proteinExistence type="inferred from homology"/>
<dbReference type="PROSITE" id="PS51910">
    <property type="entry name" value="GH18_2"/>
    <property type="match status" value="1"/>
</dbReference>
<dbReference type="PANTHER" id="PTHR11177:SF337">
    <property type="entry name" value="CHITINASE"/>
    <property type="match status" value="1"/>
</dbReference>